<dbReference type="InParanoid" id="A0A7C8N998"/>
<dbReference type="GO" id="GO:0005886">
    <property type="term" value="C:plasma membrane"/>
    <property type="evidence" value="ECO:0007669"/>
    <property type="project" value="TreeGrafter"/>
</dbReference>
<dbReference type="InterPro" id="IPR030381">
    <property type="entry name" value="G_DYNAMIN_dom"/>
</dbReference>
<dbReference type="OrthoDB" id="5061070at2759"/>
<dbReference type="Gene3D" id="3.40.50.300">
    <property type="entry name" value="P-loop containing nucleotide triphosphate hydrolases"/>
    <property type="match status" value="1"/>
</dbReference>
<evidence type="ECO:0000256" key="1">
    <source>
        <dbReference type="SAM" id="MobiDB-lite"/>
    </source>
</evidence>
<dbReference type="GO" id="GO:0008017">
    <property type="term" value="F:microtubule binding"/>
    <property type="evidence" value="ECO:0007669"/>
    <property type="project" value="TreeGrafter"/>
</dbReference>
<name>A0A7C8N998_9PEZI</name>
<dbReference type="InterPro" id="IPR001401">
    <property type="entry name" value="Dynamin_GTPase"/>
</dbReference>
<feature type="compositionally biased region" description="Low complexity" evidence="1">
    <location>
        <begin position="14"/>
        <end position="32"/>
    </location>
</feature>
<feature type="region of interest" description="Disordered" evidence="1">
    <location>
        <begin position="1"/>
        <end position="77"/>
    </location>
</feature>
<dbReference type="GO" id="GO:0005737">
    <property type="term" value="C:cytoplasm"/>
    <property type="evidence" value="ECO:0007669"/>
    <property type="project" value="TreeGrafter"/>
</dbReference>
<sequence>MARRAIKREHKEISPSGSPASMSAPAPASVPSNTMGPPSRKRAREEFPDAQSIAASFIRSHAPSAETRPRGNEEDQEPMLLEMRARQGGSMIGSPQSSQNVDTSFTHQSFAHPTFTDIGVKLREFNNTIGNLQQLGVSHVAELPELVLVGDQSAGKSSLMSGLARVDLPRSAGVGTRCPLHIRLINSSNAHWSCTVALQLDYDFEPKGKIKKSDVTATNQFPPWVKKSHRDIKIFKTIFDPSEIEEVLRWAQVAILNPNNDHELYIPGDGAVAKGKDLADATRSAAAQFSPNIISLEIKGPELPGLSFYDLPGVFLSPDQEEDEYIVKVVRNLTRHYIKREHAIIMWALPMNADPENSISLGIIREAKAAQRTIGIMTKADKLAPENEAQWLAMFRDEKQSVGHGFFATSRPPGESLENVGKWEELFFTHEVGSWPAEFDEFKERCGVDLLGEYISVQLGDAFAQSLPSIKGKVYGRLKEIERQLADLPGIPTNVEHEVKKSLYQFLGRMKTAIKDSEFSSEWNLLNNQFRDIILKIKPTCIVKDPDAQTIDLSDGDTEVSAVTPSRRPRPSDSTMRPTPSKRPRQDNEAPATPVKQESFSTSGLFRASPAISTGAAEANGPFARFRNLGRLTVNIRDIRMQVRKKQRPGMPRDLVPDEVRETMCLDAVRKWQGPLETYIDKTAELLETVTNQALEESLGVLRRRLIFKECQTYLKQFIDQIVSDQRARLSEMYNSETYQIYIMNEDAFTRYKKQELDQLRRARAIFRLKAVALIEWGYEIKRLEDMSEDERNKEHRILTQQLPKIGIDPFETEIEVAAFVRGYYNTAATRFVEGVTMNVNSNLFRIMGSSDLDIFMDQQLGLFGQAGQSPFSYLKNLRTFAKKRALIASNVYIHLMEEDEKTANLRQQLRGEMDKLSQAMSSINSLENSPASGSSSETIFPAPVIDLDDNLDDSLDEDI</sequence>
<dbReference type="AlphaFoldDB" id="A0A7C8N998"/>
<dbReference type="GO" id="GO:0005874">
    <property type="term" value="C:microtubule"/>
    <property type="evidence" value="ECO:0007669"/>
    <property type="project" value="TreeGrafter"/>
</dbReference>
<dbReference type="PROSITE" id="PS51718">
    <property type="entry name" value="G_DYNAMIN_2"/>
    <property type="match status" value="1"/>
</dbReference>
<gene>
    <name evidence="4" type="ORF">GQX73_g2002</name>
</gene>
<dbReference type="Gene3D" id="1.20.120.1240">
    <property type="entry name" value="Dynamin, middle domain"/>
    <property type="match status" value="1"/>
</dbReference>
<dbReference type="EMBL" id="WUBL01000012">
    <property type="protein sequence ID" value="KAF2971536.1"/>
    <property type="molecule type" value="Genomic_DNA"/>
</dbReference>
<evidence type="ECO:0000259" key="2">
    <source>
        <dbReference type="PROSITE" id="PS51388"/>
    </source>
</evidence>
<feature type="compositionally biased region" description="Polar residues" evidence="1">
    <location>
        <begin position="922"/>
        <end position="939"/>
    </location>
</feature>
<dbReference type="InterPro" id="IPR045063">
    <property type="entry name" value="Dynamin_N"/>
</dbReference>
<feature type="region of interest" description="Disordered" evidence="1">
    <location>
        <begin position="548"/>
        <end position="603"/>
    </location>
</feature>
<keyword evidence="5" id="KW-1185">Reference proteome</keyword>
<reference evidence="4 5" key="1">
    <citation type="submission" date="2019-12" db="EMBL/GenBank/DDBJ databases">
        <title>Draft genome sequence of the ascomycete Xylaria multiplex DSM 110363.</title>
        <authorList>
            <person name="Buettner E."/>
            <person name="Kellner H."/>
        </authorList>
    </citation>
    <scope>NUCLEOTIDE SEQUENCE [LARGE SCALE GENOMIC DNA]</scope>
    <source>
        <strain evidence="4 5">DSM 110363</strain>
    </source>
</reference>
<dbReference type="PROSITE" id="PS51388">
    <property type="entry name" value="GED"/>
    <property type="match status" value="1"/>
</dbReference>
<dbReference type="PRINTS" id="PR00195">
    <property type="entry name" value="DYNAMIN"/>
</dbReference>
<dbReference type="InterPro" id="IPR027417">
    <property type="entry name" value="P-loop_NTPase"/>
</dbReference>
<dbReference type="Pfam" id="PF00350">
    <property type="entry name" value="Dynamin_N"/>
    <property type="match status" value="1"/>
</dbReference>
<dbReference type="InterPro" id="IPR022812">
    <property type="entry name" value="Dynamin"/>
</dbReference>
<dbReference type="PANTHER" id="PTHR11566:SF131">
    <property type="entry name" value="GTPASE, PUTATIVE (AFU_ORTHOLOGUE AFUA_6G07630)-RELATED"/>
    <property type="match status" value="1"/>
</dbReference>
<protein>
    <recommendedName>
        <fullName evidence="6">GED domain-containing protein</fullName>
    </recommendedName>
</protein>
<organism evidence="4 5">
    <name type="scientific">Xylaria multiplex</name>
    <dbReference type="NCBI Taxonomy" id="323545"/>
    <lineage>
        <taxon>Eukaryota</taxon>
        <taxon>Fungi</taxon>
        <taxon>Dikarya</taxon>
        <taxon>Ascomycota</taxon>
        <taxon>Pezizomycotina</taxon>
        <taxon>Sordariomycetes</taxon>
        <taxon>Xylariomycetidae</taxon>
        <taxon>Xylariales</taxon>
        <taxon>Xylariaceae</taxon>
        <taxon>Xylaria</taxon>
    </lineage>
</organism>
<comment type="caution">
    <text evidence="4">The sequence shown here is derived from an EMBL/GenBank/DDBJ whole genome shotgun (WGS) entry which is preliminary data.</text>
</comment>
<feature type="domain" description="GED" evidence="2">
    <location>
        <begin position="814"/>
        <end position="932"/>
    </location>
</feature>
<evidence type="ECO:0000259" key="3">
    <source>
        <dbReference type="PROSITE" id="PS51718"/>
    </source>
</evidence>
<dbReference type="SUPFAM" id="SSF52540">
    <property type="entry name" value="P-loop containing nucleoside triphosphate hydrolases"/>
    <property type="match status" value="1"/>
</dbReference>
<evidence type="ECO:0008006" key="6">
    <source>
        <dbReference type="Google" id="ProtNLM"/>
    </source>
</evidence>
<dbReference type="InterPro" id="IPR020850">
    <property type="entry name" value="GED_dom"/>
</dbReference>
<evidence type="ECO:0000313" key="5">
    <source>
        <dbReference type="Proteomes" id="UP000481858"/>
    </source>
</evidence>
<feature type="domain" description="Dynamin-type G" evidence="3">
    <location>
        <begin position="140"/>
        <end position="468"/>
    </location>
</feature>
<dbReference type="PANTHER" id="PTHR11566">
    <property type="entry name" value="DYNAMIN"/>
    <property type="match status" value="1"/>
</dbReference>
<dbReference type="GO" id="GO:0031623">
    <property type="term" value="P:receptor internalization"/>
    <property type="evidence" value="ECO:0007669"/>
    <property type="project" value="TreeGrafter"/>
</dbReference>
<accession>A0A7C8N998</accession>
<dbReference type="GO" id="GO:0005525">
    <property type="term" value="F:GTP binding"/>
    <property type="evidence" value="ECO:0007669"/>
    <property type="project" value="InterPro"/>
</dbReference>
<dbReference type="SMART" id="SM00053">
    <property type="entry name" value="DYNc"/>
    <property type="match status" value="1"/>
</dbReference>
<dbReference type="CDD" id="cd08771">
    <property type="entry name" value="DLP_1"/>
    <property type="match status" value="1"/>
</dbReference>
<evidence type="ECO:0000313" key="4">
    <source>
        <dbReference type="EMBL" id="KAF2971536.1"/>
    </source>
</evidence>
<feature type="region of interest" description="Disordered" evidence="1">
    <location>
        <begin position="922"/>
        <end position="942"/>
    </location>
</feature>
<proteinExistence type="predicted"/>
<dbReference type="GO" id="GO:0003924">
    <property type="term" value="F:GTPase activity"/>
    <property type="evidence" value="ECO:0007669"/>
    <property type="project" value="InterPro"/>
</dbReference>
<dbReference type="Proteomes" id="UP000481858">
    <property type="component" value="Unassembled WGS sequence"/>
</dbReference>